<feature type="region of interest" description="Disordered" evidence="1">
    <location>
        <begin position="145"/>
        <end position="166"/>
    </location>
</feature>
<dbReference type="SUPFAM" id="SSF46934">
    <property type="entry name" value="UBA-like"/>
    <property type="match status" value="1"/>
</dbReference>
<dbReference type="CDD" id="cd14279">
    <property type="entry name" value="CUE"/>
    <property type="match status" value="1"/>
</dbReference>
<dbReference type="AlphaFoldDB" id="A0A1I8BEE8"/>
<name>A0A1I8BEE8_MELHA</name>
<dbReference type="InterPro" id="IPR009060">
    <property type="entry name" value="UBA-like_sf"/>
</dbReference>
<dbReference type="WBParaSite" id="MhA1_Contig1994.frz3.gene3">
    <property type="protein sequence ID" value="MhA1_Contig1994.frz3.gene3"/>
    <property type="gene ID" value="MhA1_Contig1994.frz3.gene3"/>
</dbReference>
<proteinExistence type="predicted"/>
<evidence type="ECO:0000313" key="4">
    <source>
        <dbReference type="WBParaSite" id="MhA1_Contig1994.frz3.gene3"/>
    </source>
</evidence>
<evidence type="ECO:0000259" key="2">
    <source>
        <dbReference type="PROSITE" id="PS51140"/>
    </source>
</evidence>
<feature type="domain" description="CUE" evidence="2">
    <location>
        <begin position="227"/>
        <end position="270"/>
    </location>
</feature>
<feature type="region of interest" description="Disordered" evidence="1">
    <location>
        <begin position="33"/>
        <end position="74"/>
    </location>
</feature>
<evidence type="ECO:0000313" key="3">
    <source>
        <dbReference type="Proteomes" id="UP000095281"/>
    </source>
</evidence>
<dbReference type="Proteomes" id="UP000095281">
    <property type="component" value="Unplaced"/>
</dbReference>
<dbReference type="Pfam" id="PF02845">
    <property type="entry name" value="CUE"/>
    <property type="match status" value="1"/>
</dbReference>
<accession>A0A1I8BEE8</accession>
<dbReference type="PROSITE" id="PS51140">
    <property type="entry name" value="CUE"/>
    <property type="match status" value="1"/>
</dbReference>
<protein>
    <submittedName>
        <fullName evidence="4">CUE domain-containing protein</fullName>
    </submittedName>
</protein>
<dbReference type="InterPro" id="IPR003892">
    <property type="entry name" value="CUE"/>
</dbReference>
<sequence>MQKNFFNCKEIGEAILAAAKSNEQFLAAKNLQKQQSEEEKIENEKEGILNNEKDGKINKENGQELLDDDGGSSSFLQRLHQNSQLISSSNNDNLINKNSNPIEKVFESSQNNEKNQKNNLTKRIIKLKLPKKFIRKIEELFCEENEEKENEKIKEENKGENKTEEENNKNNSYIINELEIPVWLCEMFYKAIHGVSIPNEKQIIGEEVFPTKNQKKKLVATNNNSLNKLSALTTLYEVFPDVPPKTIKHFAKENGYDFELTANCLLNISESFDAKLDLISPEEQYEENQNSFIIIPSKCPGIINPYGAPPKKEEALDLAGTLRQEQLRLTYQNDRLNAWNCPNDCFIDLHGMDWKRAVEFVKYKVDLCRGGFF</sequence>
<dbReference type="GO" id="GO:0043130">
    <property type="term" value="F:ubiquitin binding"/>
    <property type="evidence" value="ECO:0007669"/>
    <property type="project" value="InterPro"/>
</dbReference>
<keyword evidence="3" id="KW-1185">Reference proteome</keyword>
<feature type="compositionally biased region" description="Basic and acidic residues" evidence="1">
    <location>
        <begin position="149"/>
        <end position="166"/>
    </location>
</feature>
<organism evidence="3 4">
    <name type="scientific">Meloidogyne hapla</name>
    <name type="common">Root-knot nematode worm</name>
    <dbReference type="NCBI Taxonomy" id="6305"/>
    <lineage>
        <taxon>Eukaryota</taxon>
        <taxon>Metazoa</taxon>
        <taxon>Ecdysozoa</taxon>
        <taxon>Nematoda</taxon>
        <taxon>Chromadorea</taxon>
        <taxon>Rhabditida</taxon>
        <taxon>Tylenchina</taxon>
        <taxon>Tylenchomorpha</taxon>
        <taxon>Tylenchoidea</taxon>
        <taxon>Meloidogynidae</taxon>
        <taxon>Meloidogyninae</taxon>
        <taxon>Meloidogyne</taxon>
    </lineage>
</organism>
<reference evidence="4" key="1">
    <citation type="submission" date="2016-11" db="UniProtKB">
        <authorList>
            <consortium name="WormBaseParasite"/>
        </authorList>
    </citation>
    <scope>IDENTIFICATION</scope>
</reference>
<evidence type="ECO:0000256" key="1">
    <source>
        <dbReference type="SAM" id="MobiDB-lite"/>
    </source>
</evidence>
<feature type="compositionally biased region" description="Basic and acidic residues" evidence="1">
    <location>
        <begin position="35"/>
        <end position="62"/>
    </location>
</feature>